<dbReference type="Gene3D" id="3.30.70.20">
    <property type="match status" value="1"/>
</dbReference>
<dbReference type="PANTHER" id="PTHR42827:SF1">
    <property type="entry name" value="IRON-SULFUR CLUSTER-BINDING PROTEIN"/>
    <property type="match status" value="1"/>
</dbReference>
<evidence type="ECO:0000256" key="10">
    <source>
        <dbReference type="ARBA" id="ARBA00029374"/>
    </source>
</evidence>
<keyword evidence="2" id="KW-1003">Cell membrane</keyword>
<comment type="subcellular location">
    <subcellularLocation>
        <location evidence="1">Cell membrane</location>
    </subcellularLocation>
</comment>
<dbReference type="PROSITE" id="PS51318">
    <property type="entry name" value="TAT"/>
    <property type="match status" value="1"/>
</dbReference>
<keyword evidence="5" id="KW-0732">Signal</keyword>
<keyword evidence="11" id="KW-1133">Transmembrane helix</keyword>
<evidence type="ECO:0000256" key="4">
    <source>
        <dbReference type="ARBA" id="ARBA00022723"/>
    </source>
</evidence>
<keyword evidence="8" id="KW-0411">Iron-sulfur</keyword>
<proteinExistence type="predicted"/>
<keyword evidence="3" id="KW-0004">4Fe-4S</keyword>
<dbReference type="OrthoDB" id="9808559at2"/>
<evidence type="ECO:0000256" key="6">
    <source>
        <dbReference type="ARBA" id="ARBA00022737"/>
    </source>
</evidence>
<evidence type="ECO:0000256" key="9">
    <source>
        <dbReference type="ARBA" id="ARBA00023136"/>
    </source>
</evidence>
<evidence type="ECO:0000313" key="13">
    <source>
        <dbReference type="EMBL" id="SDI31754.1"/>
    </source>
</evidence>
<evidence type="ECO:0000256" key="11">
    <source>
        <dbReference type="SAM" id="Phobius"/>
    </source>
</evidence>
<protein>
    <submittedName>
        <fullName evidence="13">Reductive dehalogenase</fullName>
    </submittedName>
</protein>
<evidence type="ECO:0000256" key="3">
    <source>
        <dbReference type="ARBA" id="ARBA00022485"/>
    </source>
</evidence>
<dbReference type="InterPro" id="IPR017900">
    <property type="entry name" value="4Fe4S_Fe_S_CS"/>
</dbReference>
<dbReference type="GO" id="GO:0046872">
    <property type="term" value="F:metal ion binding"/>
    <property type="evidence" value="ECO:0007669"/>
    <property type="project" value="UniProtKB-KW"/>
</dbReference>
<evidence type="ECO:0000256" key="7">
    <source>
        <dbReference type="ARBA" id="ARBA00023004"/>
    </source>
</evidence>
<keyword evidence="7" id="KW-0408">Iron</keyword>
<dbReference type="EMBL" id="FNEM01000001">
    <property type="protein sequence ID" value="SDI31754.1"/>
    <property type="molecule type" value="Genomic_DNA"/>
</dbReference>
<keyword evidence="6" id="KW-0677">Repeat</keyword>
<evidence type="ECO:0000313" key="14">
    <source>
        <dbReference type="Proteomes" id="UP000199527"/>
    </source>
</evidence>
<evidence type="ECO:0000256" key="5">
    <source>
        <dbReference type="ARBA" id="ARBA00022729"/>
    </source>
</evidence>
<keyword evidence="4" id="KW-0479">Metal-binding</keyword>
<dbReference type="InterPro" id="IPR006311">
    <property type="entry name" value="TAT_signal"/>
</dbReference>
<dbReference type="Proteomes" id="UP000199527">
    <property type="component" value="Unassembled WGS sequence"/>
</dbReference>
<dbReference type="PROSITE" id="PS00198">
    <property type="entry name" value="4FE4S_FER_1"/>
    <property type="match status" value="1"/>
</dbReference>
<sequence length="465" mass="52184">MTDHTDMTTDLPSDPSRRRLFKYSAAAAGVAVAVGAGSWIKKRIEGIPVAGDYPVPVDDAVLKPFNQRNWIFAQAGSKKNWADFPERDQAFAKLIGENWSFRDGLKKIFSAGTPQTWIENKPGYTQLDWALGLAAQRPLDVLGKAAKYGQPNAPGMMSWEQKNLMENQWQFESKQQAAQYIKRAAKLFGADRCGITYNDHRFNYDPMYDIMRDQEISWDGLGFKPKTVIVLLHEMDYDAIRTAPSLPSIGTVNKAYVDMAVQAGQLADFIRRLGYKAVASHNDMINKVAYGMKAGLGEAARNGALVAPGLGPRVRISAVITELDFVEYDVPRRFGIQEFCEHCKLCADACPGKAITHDDKPSFTPTFEGADDPALNWHGHKGIYKFHNDAKKCFKFWADNGIGCAQCIKTCPWNKPDFWHHRIIDASNTFTGGEIHSFMREMDSLFGYGNMEIEKANLLFWNKEV</sequence>
<dbReference type="NCBIfam" id="TIGR02486">
    <property type="entry name" value="RDH"/>
    <property type="match status" value="1"/>
</dbReference>
<name>A0A1G8JKF2_9GAMM</name>
<keyword evidence="9 11" id="KW-0472">Membrane</keyword>
<keyword evidence="14" id="KW-1185">Reference proteome</keyword>
<comment type="cofactor">
    <cofactor evidence="10">
        <name>corrinoid</name>
        <dbReference type="ChEBI" id="CHEBI:33913"/>
    </cofactor>
</comment>
<dbReference type="Pfam" id="PF13484">
    <property type="entry name" value="Fer4_16"/>
    <property type="match status" value="1"/>
</dbReference>
<reference evidence="14" key="1">
    <citation type="submission" date="2016-10" db="EMBL/GenBank/DDBJ databases">
        <authorList>
            <person name="Varghese N."/>
            <person name="Submissions S."/>
        </authorList>
    </citation>
    <scope>NUCLEOTIDE SEQUENCE [LARGE SCALE GENOMIC DNA]</scope>
    <source>
        <strain evidence="14">DSM 23317</strain>
    </source>
</reference>
<dbReference type="PROSITE" id="PS51379">
    <property type="entry name" value="4FE4S_FER_2"/>
    <property type="match status" value="1"/>
</dbReference>
<organism evidence="13 14">
    <name type="scientific">Ferrimonas sediminum</name>
    <dbReference type="NCBI Taxonomy" id="718193"/>
    <lineage>
        <taxon>Bacteria</taxon>
        <taxon>Pseudomonadati</taxon>
        <taxon>Pseudomonadota</taxon>
        <taxon>Gammaproteobacteria</taxon>
        <taxon>Alteromonadales</taxon>
        <taxon>Ferrimonadaceae</taxon>
        <taxon>Ferrimonas</taxon>
    </lineage>
</organism>
<evidence type="ECO:0000256" key="2">
    <source>
        <dbReference type="ARBA" id="ARBA00022475"/>
    </source>
</evidence>
<feature type="transmembrane region" description="Helical" evidence="11">
    <location>
        <begin position="20"/>
        <end position="40"/>
    </location>
</feature>
<dbReference type="GO" id="GO:0051539">
    <property type="term" value="F:4 iron, 4 sulfur cluster binding"/>
    <property type="evidence" value="ECO:0007669"/>
    <property type="project" value="UniProtKB-KW"/>
</dbReference>
<evidence type="ECO:0000259" key="12">
    <source>
        <dbReference type="PROSITE" id="PS51379"/>
    </source>
</evidence>
<keyword evidence="11" id="KW-0812">Transmembrane</keyword>
<dbReference type="RefSeq" id="WP_090360025.1">
    <property type="nucleotide sequence ID" value="NZ_FNEM01000001.1"/>
</dbReference>
<dbReference type="GO" id="GO:0005886">
    <property type="term" value="C:plasma membrane"/>
    <property type="evidence" value="ECO:0007669"/>
    <property type="project" value="UniProtKB-SubCell"/>
</dbReference>
<accession>A0A1G8JKF2</accession>
<dbReference type="PANTHER" id="PTHR42827">
    <property type="entry name" value="IRON-SULFUR CLUSTER-BINDING PROTEIN-RELATED"/>
    <property type="match status" value="1"/>
</dbReference>
<evidence type="ECO:0000256" key="8">
    <source>
        <dbReference type="ARBA" id="ARBA00023014"/>
    </source>
</evidence>
<dbReference type="InterPro" id="IPR017896">
    <property type="entry name" value="4Fe4S_Fe-S-bd"/>
</dbReference>
<feature type="domain" description="4Fe-4S ferredoxin-type" evidence="12">
    <location>
        <begin position="331"/>
        <end position="360"/>
    </location>
</feature>
<dbReference type="InterPro" id="IPR012832">
    <property type="entry name" value="RDH"/>
</dbReference>
<evidence type="ECO:0000256" key="1">
    <source>
        <dbReference type="ARBA" id="ARBA00004236"/>
    </source>
</evidence>
<gene>
    <name evidence="13" type="ORF">SAMN04488540_10181</name>
</gene>
<dbReference type="SUPFAM" id="SSF54862">
    <property type="entry name" value="4Fe-4S ferredoxins"/>
    <property type="match status" value="1"/>
</dbReference>
<dbReference type="AlphaFoldDB" id="A0A1G8JKF2"/>